<comment type="caution">
    <text evidence="1">The sequence shown here is derived from an EMBL/GenBank/DDBJ whole genome shotgun (WGS) entry which is preliminary data.</text>
</comment>
<name>A0AAV4R7T4_CAEEX</name>
<dbReference type="EMBL" id="BPLR01007357">
    <property type="protein sequence ID" value="GIY16310.1"/>
    <property type="molecule type" value="Genomic_DNA"/>
</dbReference>
<organism evidence="1 2">
    <name type="scientific">Caerostris extrusa</name>
    <name type="common">Bark spider</name>
    <name type="synonym">Caerostris bankana</name>
    <dbReference type="NCBI Taxonomy" id="172846"/>
    <lineage>
        <taxon>Eukaryota</taxon>
        <taxon>Metazoa</taxon>
        <taxon>Ecdysozoa</taxon>
        <taxon>Arthropoda</taxon>
        <taxon>Chelicerata</taxon>
        <taxon>Arachnida</taxon>
        <taxon>Araneae</taxon>
        <taxon>Araneomorphae</taxon>
        <taxon>Entelegynae</taxon>
        <taxon>Araneoidea</taxon>
        <taxon>Araneidae</taxon>
        <taxon>Caerostris</taxon>
    </lineage>
</organism>
<accession>A0AAV4R7T4</accession>
<gene>
    <name evidence="1" type="ORF">CEXT_608601</name>
</gene>
<dbReference type="Proteomes" id="UP001054945">
    <property type="component" value="Unassembled WGS sequence"/>
</dbReference>
<evidence type="ECO:0000313" key="1">
    <source>
        <dbReference type="EMBL" id="GIY16310.1"/>
    </source>
</evidence>
<evidence type="ECO:0000313" key="2">
    <source>
        <dbReference type="Proteomes" id="UP001054945"/>
    </source>
</evidence>
<sequence length="67" mass="7506">MNKSSGSRDLCKGTIIKAGKELSIMQHELMVFAYWITNVPQSKKDQTLSMKTVETISDPCLARDCAR</sequence>
<protein>
    <submittedName>
        <fullName evidence="1">Uncharacterized protein</fullName>
    </submittedName>
</protein>
<dbReference type="AlphaFoldDB" id="A0AAV4R7T4"/>
<proteinExistence type="predicted"/>
<reference evidence="1 2" key="1">
    <citation type="submission" date="2021-06" db="EMBL/GenBank/DDBJ databases">
        <title>Caerostris extrusa draft genome.</title>
        <authorList>
            <person name="Kono N."/>
            <person name="Arakawa K."/>
        </authorList>
    </citation>
    <scope>NUCLEOTIDE SEQUENCE [LARGE SCALE GENOMIC DNA]</scope>
</reference>
<keyword evidence="2" id="KW-1185">Reference proteome</keyword>